<dbReference type="Gene3D" id="3.40.50.150">
    <property type="entry name" value="Vaccinia Virus protein VP39"/>
    <property type="match status" value="1"/>
</dbReference>
<sequence length="249" mass="28418">MKTDWNYTGMAKAYLKRPDYADEALHKLFELTGVKPNEKVCDVGAGVAHLTLKLADQGLNVTAVEPNDDMRGEGIQRTKAYPNVEWFEGIGENTKQNSDTFSLVTFGSSFNVCDRQAALLESKRILVNNGWFAAMWNHRDLNDPIQAEIESIIKKYIPKYGYGTRREDQTDEIDRSNLFNPVHFLTGNIVHQQHKDDVIEAWRSHATLERQAKESFPNIIKDISLMLTNISNETIEVPYTTRIWAAQLK</sequence>
<keyword evidence="3 5" id="KW-0808">Transferase</keyword>
<dbReference type="InterPro" id="IPR029063">
    <property type="entry name" value="SAM-dependent_MTases_sf"/>
</dbReference>
<dbReference type="AlphaFoldDB" id="W7QNK6"/>
<dbReference type="GO" id="GO:0008757">
    <property type="term" value="F:S-adenosylmethionine-dependent methyltransferase activity"/>
    <property type="evidence" value="ECO:0007669"/>
    <property type="project" value="InterPro"/>
</dbReference>
<dbReference type="PANTHER" id="PTHR44942:SF4">
    <property type="entry name" value="METHYLTRANSFERASE TYPE 11 DOMAIN-CONTAINING PROTEIN"/>
    <property type="match status" value="1"/>
</dbReference>
<proteinExistence type="inferred from homology"/>
<reference evidence="5 6" key="1">
    <citation type="journal article" date="2014" name="Genome Announc.">
        <title>Draft Genome Sequence of the Agar-Degrading Bacterium Catenovulum sp. Strain DS-2, Isolated from Intestines of Haliotis diversicolor.</title>
        <authorList>
            <person name="Shan D."/>
            <person name="Li X."/>
            <person name="Gu Z."/>
            <person name="Wei G."/>
            <person name="Gao Z."/>
            <person name="Shao Z."/>
        </authorList>
    </citation>
    <scope>NUCLEOTIDE SEQUENCE [LARGE SCALE GENOMIC DNA]</scope>
    <source>
        <strain evidence="5 6">DS-2</strain>
    </source>
</reference>
<dbReference type="SUPFAM" id="SSF53335">
    <property type="entry name" value="S-adenosyl-L-methionine-dependent methyltransferases"/>
    <property type="match status" value="1"/>
</dbReference>
<dbReference type="RefSeq" id="WP_035015139.1">
    <property type="nucleotide sequence ID" value="NZ_ARZY01000023.1"/>
</dbReference>
<dbReference type="GO" id="GO:0032259">
    <property type="term" value="P:methylation"/>
    <property type="evidence" value="ECO:0007669"/>
    <property type="project" value="UniProtKB-KW"/>
</dbReference>
<dbReference type="InterPro" id="IPR013216">
    <property type="entry name" value="Methyltransf_11"/>
</dbReference>
<gene>
    <name evidence="5" type="ORF">DS2_12478</name>
</gene>
<dbReference type="eggNOG" id="COG2226">
    <property type="taxonomic scope" value="Bacteria"/>
</dbReference>
<evidence type="ECO:0000256" key="3">
    <source>
        <dbReference type="ARBA" id="ARBA00022679"/>
    </source>
</evidence>
<organism evidence="5 6">
    <name type="scientific">Catenovulum agarivorans DS-2</name>
    <dbReference type="NCBI Taxonomy" id="1328313"/>
    <lineage>
        <taxon>Bacteria</taxon>
        <taxon>Pseudomonadati</taxon>
        <taxon>Pseudomonadota</taxon>
        <taxon>Gammaproteobacteria</taxon>
        <taxon>Alteromonadales</taxon>
        <taxon>Alteromonadaceae</taxon>
        <taxon>Catenovulum</taxon>
    </lineage>
</organism>
<dbReference type="OrthoDB" id="9797252at2"/>
<dbReference type="STRING" id="1328313.DS2_12478"/>
<evidence type="ECO:0000259" key="4">
    <source>
        <dbReference type="Pfam" id="PF08241"/>
    </source>
</evidence>
<dbReference type="EMBL" id="ARZY01000023">
    <property type="protein sequence ID" value="EWH09498.1"/>
    <property type="molecule type" value="Genomic_DNA"/>
</dbReference>
<evidence type="ECO:0000256" key="2">
    <source>
        <dbReference type="ARBA" id="ARBA00022603"/>
    </source>
</evidence>
<evidence type="ECO:0000313" key="5">
    <source>
        <dbReference type="EMBL" id="EWH09498.1"/>
    </source>
</evidence>
<name>W7QNK6_9ALTE</name>
<feature type="domain" description="Methyltransferase type 11" evidence="4">
    <location>
        <begin position="42"/>
        <end position="133"/>
    </location>
</feature>
<comment type="similarity">
    <text evidence="1">Belongs to the methyltransferase superfamily.</text>
</comment>
<dbReference type="PATRIC" id="fig|1328313.3.peg.2547"/>
<keyword evidence="6" id="KW-1185">Reference proteome</keyword>
<dbReference type="InterPro" id="IPR051052">
    <property type="entry name" value="Diverse_substrate_MTase"/>
</dbReference>
<dbReference type="Proteomes" id="UP000019276">
    <property type="component" value="Unassembled WGS sequence"/>
</dbReference>
<dbReference type="CDD" id="cd02440">
    <property type="entry name" value="AdoMet_MTases"/>
    <property type="match status" value="1"/>
</dbReference>
<comment type="caution">
    <text evidence="5">The sequence shown here is derived from an EMBL/GenBank/DDBJ whole genome shotgun (WGS) entry which is preliminary data.</text>
</comment>
<evidence type="ECO:0000313" key="6">
    <source>
        <dbReference type="Proteomes" id="UP000019276"/>
    </source>
</evidence>
<keyword evidence="2 5" id="KW-0489">Methyltransferase</keyword>
<accession>W7QNK6</accession>
<protein>
    <submittedName>
        <fullName evidence="5">Methyltransferase</fullName>
    </submittedName>
</protein>
<dbReference type="PANTHER" id="PTHR44942">
    <property type="entry name" value="METHYLTRANSF_11 DOMAIN-CONTAINING PROTEIN"/>
    <property type="match status" value="1"/>
</dbReference>
<dbReference type="Pfam" id="PF08241">
    <property type="entry name" value="Methyltransf_11"/>
    <property type="match status" value="1"/>
</dbReference>
<evidence type="ECO:0000256" key="1">
    <source>
        <dbReference type="ARBA" id="ARBA00008361"/>
    </source>
</evidence>